<proteinExistence type="inferred from homology"/>
<dbReference type="NCBIfam" id="TIGR02361">
    <property type="entry name" value="dak_ATP"/>
    <property type="match status" value="1"/>
</dbReference>
<dbReference type="PROSITE" id="PS51480">
    <property type="entry name" value="DHAL"/>
    <property type="match status" value="1"/>
</dbReference>
<keyword evidence="6" id="KW-0418">Kinase</keyword>
<keyword evidence="15" id="KW-1185">Reference proteome</keyword>
<dbReference type="Gene3D" id="1.25.40.340">
    <property type="match status" value="1"/>
</dbReference>
<keyword evidence="7" id="KW-0319">Glycerol metabolism</keyword>
<evidence type="ECO:0008006" key="16">
    <source>
        <dbReference type="Google" id="ProtNLM"/>
    </source>
</evidence>
<comment type="similarity">
    <text evidence="3">Belongs to the dihydroxyacetone kinase (DAK) family.</text>
</comment>
<evidence type="ECO:0000256" key="6">
    <source>
        <dbReference type="ARBA" id="ARBA00022777"/>
    </source>
</evidence>
<gene>
    <name evidence="14" type="ORF">VTJ83DRAFT_3449</name>
</gene>
<feature type="domain" description="DhaL" evidence="12">
    <location>
        <begin position="397"/>
        <end position="593"/>
    </location>
</feature>
<dbReference type="RefSeq" id="XP_070867327.1">
    <property type="nucleotide sequence ID" value="XM_071009828.1"/>
</dbReference>
<protein>
    <recommendedName>
        <fullName evidence="16">Dihydroxyacetone kinase</fullName>
    </recommendedName>
</protein>
<dbReference type="InterPro" id="IPR012734">
    <property type="entry name" value="DhaK_ATP"/>
</dbReference>
<dbReference type="InterPro" id="IPR004006">
    <property type="entry name" value="DhaK_dom"/>
</dbReference>
<dbReference type="Pfam" id="PF02734">
    <property type="entry name" value="Dak2"/>
    <property type="match status" value="1"/>
</dbReference>
<evidence type="ECO:0000256" key="10">
    <source>
        <dbReference type="ARBA" id="ARBA00048898"/>
    </source>
</evidence>
<dbReference type="InterPro" id="IPR050861">
    <property type="entry name" value="Dihydroxyacetone_Kinase"/>
</dbReference>
<dbReference type="SMART" id="SM01120">
    <property type="entry name" value="Dak2"/>
    <property type="match status" value="1"/>
</dbReference>
<evidence type="ECO:0000256" key="4">
    <source>
        <dbReference type="ARBA" id="ARBA00022679"/>
    </source>
</evidence>
<evidence type="ECO:0000259" key="13">
    <source>
        <dbReference type="PROSITE" id="PS51481"/>
    </source>
</evidence>
<evidence type="ECO:0000256" key="2">
    <source>
        <dbReference type="ARBA" id="ARBA00004778"/>
    </source>
</evidence>
<comment type="pathway">
    <text evidence="2">Polyol metabolism; glycerol fermentation; glycerone phosphate from glycerol (oxidative route): step 2/2.</text>
</comment>
<dbReference type="PROSITE" id="PS51481">
    <property type="entry name" value="DHAK"/>
    <property type="match status" value="1"/>
</dbReference>
<dbReference type="EMBL" id="JAZGUE010000003">
    <property type="protein sequence ID" value="KAL2268603.1"/>
    <property type="molecule type" value="Genomic_DNA"/>
</dbReference>
<dbReference type="Proteomes" id="UP001600064">
    <property type="component" value="Unassembled WGS sequence"/>
</dbReference>
<comment type="catalytic activity">
    <reaction evidence="10">
        <text>dihydroxyacetone + ATP = dihydroxyacetone phosphate + ADP + H(+)</text>
        <dbReference type="Rhea" id="RHEA:15773"/>
        <dbReference type="ChEBI" id="CHEBI:15378"/>
        <dbReference type="ChEBI" id="CHEBI:16016"/>
        <dbReference type="ChEBI" id="CHEBI:30616"/>
        <dbReference type="ChEBI" id="CHEBI:57642"/>
        <dbReference type="ChEBI" id="CHEBI:456216"/>
        <dbReference type="EC" id="2.7.1.29"/>
    </reaction>
</comment>
<accession>A0ABR4DDZ7</accession>
<organism evidence="14 15">
    <name type="scientific">Remersonia thermophila</name>
    <dbReference type="NCBI Taxonomy" id="72144"/>
    <lineage>
        <taxon>Eukaryota</taxon>
        <taxon>Fungi</taxon>
        <taxon>Dikarya</taxon>
        <taxon>Ascomycota</taxon>
        <taxon>Pezizomycotina</taxon>
        <taxon>Sordariomycetes</taxon>
        <taxon>Sordariomycetidae</taxon>
        <taxon>Sordariales</taxon>
        <taxon>Sordariales incertae sedis</taxon>
        <taxon>Remersonia</taxon>
    </lineage>
</organism>
<reference evidence="14 15" key="1">
    <citation type="journal article" date="2024" name="Commun. Biol.">
        <title>Comparative genomic analysis of thermophilic fungi reveals convergent evolutionary adaptations and gene losses.</title>
        <authorList>
            <person name="Steindorff A.S."/>
            <person name="Aguilar-Pontes M.V."/>
            <person name="Robinson A.J."/>
            <person name="Andreopoulos B."/>
            <person name="LaButti K."/>
            <person name="Kuo A."/>
            <person name="Mondo S."/>
            <person name="Riley R."/>
            <person name="Otillar R."/>
            <person name="Haridas S."/>
            <person name="Lipzen A."/>
            <person name="Grimwood J."/>
            <person name="Schmutz J."/>
            <person name="Clum A."/>
            <person name="Reid I.D."/>
            <person name="Moisan M.C."/>
            <person name="Butler G."/>
            <person name="Nguyen T.T.M."/>
            <person name="Dewar K."/>
            <person name="Conant G."/>
            <person name="Drula E."/>
            <person name="Henrissat B."/>
            <person name="Hansel C."/>
            <person name="Singer S."/>
            <person name="Hutchinson M.I."/>
            <person name="de Vries R.P."/>
            <person name="Natvig D.O."/>
            <person name="Powell A.J."/>
            <person name="Tsang A."/>
            <person name="Grigoriev I.V."/>
        </authorList>
    </citation>
    <scope>NUCLEOTIDE SEQUENCE [LARGE SCALE GENOMIC DNA]</scope>
    <source>
        <strain evidence="14 15">ATCC 22073</strain>
    </source>
</reference>
<evidence type="ECO:0000259" key="12">
    <source>
        <dbReference type="PROSITE" id="PS51480"/>
    </source>
</evidence>
<dbReference type="InterPro" id="IPR004007">
    <property type="entry name" value="DhaL_dom"/>
</dbReference>
<evidence type="ECO:0000313" key="14">
    <source>
        <dbReference type="EMBL" id="KAL2268603.1"/>
    </source>
</evidence>
<evidence type="ECO:0000256" key="11">
    <source>
        <dbReference type="SAM" id="MobiDB-lite"/>
    </source>
</evidence>
<dbReference type="SUPFAM" id="SSF101473">
    <property type="entry name" value="DhaL-like"/>
    <property type="match status" value="1"/>
</dbReference>
<comment type="function">
    <text evidence="1">Catalyzes both the phosphorylation of dihydroxyacetone and of glyceraldehyde.</text>
</comment>
<evidence type="ECO:0000256" key="9">
    <source>
        <dbReference type="ARBA" id="ARBA00047974"/>
    </source>
</evidence>
<evidence type="ECO:0000256" key="5">
    <source>
        <dbReference type="ARBA" id="ARBA00022741"/>
    </source>
</evidence>
<dbReference type="GeneID" id="98124472"/>
<keyword evidence="4" id="KW-0808">Transferase</keyword>
<keyword evidence="5" id="KW-0547">Nucleotide-binding</keyword>
<dbReference type="InterPro" id="IPR036117">
    <property type="entry name" value="DhaL_dom_sf"/>
</dbReference>
<dbReference type="Gene3D" id="3.40.50.10440">
    <property type="entry name" value="Dihydroxyacetone kinase, domain 1"/>
    <property type="match status" value="1"/>
</dbReference>
<evidence type="ECO:0000256" key="7">
    <source>
        <dbReference type="ARBA" id="ARBA00022798"/>
    </source>
</evidence>
<sequence length="604" mass="62281">MSSKHFLDSPDHLVATSLRSLTLTNPGLALDLPNKIVYRRPGYGPASQRVHIVSGGGSGHEPSFAGMVGPGLLSAAVAGTIFASPSAEQVRAAIMARVDRGRDGDEGAGVLVTVMNYTGDVLNFGVAVEKARAAGVPVEMVVVGDDVGVGRAKAGKVGRRGIAGTVLVHKIAGALAARGYGLREVARVARLAAANLVSVGASLEHVHVPGRAKPGPGSSDDDDDALRDGEVEIGMGIHNEQGSSRETLALPALVARMLAQMLDPGDADRAFVRVNSNEVVLLVNNLGGVSVLEMGGIVAEVAAQLDATYGIRPVRVLSGTFMTSLNGLGFSITLLNVVNTDLGGPGMIELLDDPCEATGWSAPIRKETWEARNAATRDQDASLGGDVPPTGLALDRAAAQQALTRALEAVVAAEPEVTRYDTVVGDGDCGIGLRRGAEAILNHLQSHPLTGDAVADVAAIVPIVERSMDGTSGALYAIFLNALVAALRTQGAGEATPAVWAAALRQSCDALSRYTPARPGDRTLIDALYPFVETLERTGDARRAAEAARLAADGTKGMKASLGRTVYVGGSGFEQVPDPGAWGLASFFLGLAGLEEGGRADGRR</sequence>
<evidence type="ECO:0000256" key="1">
    <source>
        <dbReference type="ARBA" id="ARBA00003264"/>
    </source>
</evidence>
<dbReference type="PANTHER" id="PTHR28629:SF14">
    <property type="entry name" value="DIHYDROXYACETONE KINASE 1"/>
    <property type="match status" value="1"/>
</dbReference>
<feature type="domain" description="DhaK" evidence="13">
    <location>
        <begin position="9"/>
        <end position="360"/>
    </location>
</feature>
<comment type="catalytic activity">
    <reaction evidence="9">
        <text>D-glyceraldehyde + ATP = D-glyceraldehyde 3-phosphate + ADP + H(+)</text>
        <dbReference type="Rhea" id="RHEA:13941"/>
        <dbReference type="ChEBI" id="CHEBI:15378"/>
        <dbReference type="ChEBI" id="CHEBI:17378"/>
        <dbReference type="ChEBI" id="CHEBI:30616"/>
        <dbReference type="ChEBI" id="CHEBI:59776"/>
        <dbReference type="ChEBI" id="CHEBI:456216"/>
        <dbReference type="EC" id="2.7.1.28"/>
    </reaction>
</comment>
<dbReference type="PANTHER" id="PTHR28629">
    <property type="entry name" value="TRIOKINASE/FMN CYCLASE"/>
    <property type="match status" value="1"/>
</dbReference>
<dbReference type="Pfam" id="PF02733">
    <property type="entry name" value="Dak1"/>
    <property type="match status" value="1"/>
</dbReference>
<dbReference type="SUPFAM" id="SSF82549">
    <property type="entry name" value="DAK1/DegV-like"/>
    <property type="match status" value="1"/>
</dbReference>
<dbReference type="Gene3D" id="3.30.1180.20">
    <property type="entry name" value="Dihydroxyacetone kinase, domain 2"/>
    <property type="match status" value="1"/>
</dbReference>
<name>A0ABR4DDZ7_9PEZI</name>
<feature type="region of interest" description="Disordered" evidence="11">
    <location>
        <begin position="207"/>
        <end position="226"/>
    </location>
</feature>
<evidence type="ECO:0000256" key="8">
    <source>
        <dbReference type="ARBA" id="ARBA00022840"/>
    </source>
</evidence>
<evidence type="ECO:0000256" key="3">
    <source>
        <dbReference type="ARBA" id="ARBA00008757"/>
    </source>
</evidence>
<keyword evidence="8" id="KW-0067">ATP-binding</keyword>
<comment type="caution">
    <text evidence="14">The sequence shown here is derived from an EMBL/GenBank/DDBJ whole genome shotgun (WGS) entry which is preliminary data.</text>
</comment>
<evidence type="ECO:0000313" key="15">
    <source>
        <dbReference type="Proteomes" id="UP001600064"/>
    </source>
</evidence>